<dbReference type="AlphaFoldDB" id="A0A0Q3TJR5"/>
<protein>
    <recommendedName>
        <fullName evidence="4">Lipoprotein</fullName>
    </recommendedName>
</protein>
<keyword evidence="1" id="KW-0732">Signal</keyword>
<accession>A0A0Q3TJR5</accession>
<sequence length="203" mass="23060">MKCYRKYIILVLAVLLLASCSQQKEDDQKTSGLTIEPLELNKKEKVLINKTGVNFIRYFKLNGHLKKNEDLKIELDKYVNGKKTDESMSSTNEPNLTFQDDILSFGIQTLQEEKKLILFMGLTNGISSTTESKNKITASSYGNVLNKKIKLIKESPVYLAAWMGTSKNEIHGGFEDEEGKFPDAVKQSELAFVYKITLVHREK</sequence>
<feature type="signal peptide" evidence="1">
    <location>
        <begin position="1"/>
        <end position="24"/>
    </location>
</feature>
<dbReference type="EMBL" id="LJJC01000004">
    <property type="protein sequence ID" value="KQL54224.1"/>
    <property type="molecule type" value="Genomic_DNA"/>
</dbReference>
<evidence type="ECO:0000313" key="3">
    <source>
        <dbReference type="Proteomes" id="UP000051888"/>
    </source>
</evidence>
<keyword evidence="3" id="KW-1185">Reference proteome</keyword>
<evidence type="ECO:0008006" key="4">
    <source>
        <dbReference type="Google" id="ProtNLM"/>
    </source>
</evidence>
<gene>
    <name evidence="2" type="ORF">AN964_12450</name>
</gene>
<dbReference type="PROSITE" id="PS51257">
    <property type="entry name" value="PROKAR_LIPOPROTEIN"/>
    <property type="match status" value="1"/>
</dbReference>
<feature type="chain" id="PRO_5038390467" description="Lipoprotein" evidence="1">
    <location>
        <begin position="25"/>
        <end position="203"/>
    </location>
</feature>
<dbReference type="PATRIC" id="fig|157838.3.peg.2757"/>
<reference evidence="2" key="1">
    <citation type="submission" date="2015-09" db="EMBL/GenBank/DDBJ databases">
        <title>Genome sequencing project for genomic taxonomy and phylogenomics of Bacillus-like bacteria.</title>
        <authorList>
            <person name="Liu B."/>
            <person name="Wang J."/>
            <person name="Zhu Y."/>
            <person name="Liu G."/>
            <person name="Chen Q."/>
            <person name="Chen Z."/>
            <person name="Lan J."/>
            <person name="Che J."/>
            <person name="Ge C."/>
            <person name="Shi H."/>
            <person name="Pan Z."/>
            <person name="Liu X."/>
        </authorList>
    </citation>
    <scope>NUCLEOTIDE SEQUENCE [LARGE SCALE GENOMIC DNA]</scope>
    <source>
        <strain evidence="2">LMG 18435</strain>
    </source>
</reference>
<comment type="caution">
    <text evidence="2">The sequence shown here is derived from an EMBL/GenBank/DDBJ whole genome shotgun (WGS) entry which is preliminary data.</text>
</comment>
<evidence type="ECO:0000256" key="1">
    <source>
        <dbReference type="SAM" id="SignalP"/>
    </source>
</evidence>
<dbReference type="Proteomes" id="UP000051888">
    <property type="component" value="Unassembled WGS sequence"/>
</dbReference>
<proteinExistence type="predicted"/>
<name>A0A0Q3TJR5_9BACI</name>
<organism evidence="2 3">
    <name type="scientific">Heyndrickxia shackletonii</name>
    <dbReference type="NCBI Taxonomy" id="157838"/>
    <lineage>
        <taxon>Bacteria</taxon>
        <taxon>Bacillati</taxon>
        <taxon>Bacillota</taxon>
        <taxon>Bacilli</taxon>
        <taxon>Bacillales</taxon>
        <taxon>Bacillaceae</taxon>
        <taxon>Heyndrickxia</taxon>
    </lineage>
</organism>
<dbReference type="RefSeq" id="WP_055739985.1">
    <property type="nucleotide sequence ID" value="NZ_JAAIWL010000025.1"/>
</dbReference>
<dbReference type="OrthoDB" id="2436709at2"/>
<evidence type="ECO:0000313" key="2">
    <source>
        <dbReference type="EMBL" id="KQL54224.1"/>
    </source>
</evidence>
<dbReference type="STRING" id="157838.AN964_12450"/>